<sequence>MRILITGAGGFVGRILAEQLAHEEGVELFGAYYNQKPDFDFPVSPFKLDIGNLDDVKSLISEIRPDEVYHLAGVSFISEAISNPIVTYKTNTSGPLNLLEAIAGKAPKARALIISSSDVYGRVALSDNPVKESQRAEPHNIYSASKRCAELMARQFVNNGLHVIIARPFNHTGPGQNERFVAPAFAFQIARIEAGLQAPVVTTGSLDAQRDVCDARDVARAYSLLMRSADGGSVYNVCSGKPVKIKKILDILLS</sequence>
<gene>
    <name evidence="2" type="ORF">MNBD_NITROSPINAE03-1688</name>
</gene>
<dbReference type="EMBL" id="UOGB01000263">
    <property type="protein sequence ID" value="VAX23179.1"/>
    <property type="molecule type" value="Genomic_DNA"/>
</dbReference>
<evidence type="ECO:0000259" key="1">
    <source>
        <dbReference type="Pfam" id="PF16363"/>
    </source>
</evidence>
<feature type="non-terminal residue" evidence="2">
    <location>
        <position position="254"/>
    </location>
</feature>
<dbReference type="PANTHER" id="PTHR43000">
    <property type="entry name" value="DTDP-D-GLUCOSE 4,6-DEHYDRATASE-RELATED"/>
    <property type="match status" value="1"/>
</dbReference>
<dbReference type="Pfam" id="PF16363">
    <property type="entry name" value="GDP_Man_Dehyd"/>
    <property type="match status" value="1"/>
</dbReference>
<protein>
    <submittedName>
        <fullName evidence="2">GDP-mannose 4,6-dehydratase</fullName>
        <ecNumber evidence="2">4.2.1.47</ecNumber>
    </submittedName>
</protein>
<accession>A0A3B1BYY7</accession>
<dbReference type="GO" id="GO:0008446">
    <property type="term" value="F:GDP-mannose 4,6-dehydratase activity"/>
    <property type="evidence" value="ECO:0007669"/>
    <property type="project" value="UniProtKB-EC"/>
</dbReference>
<dbReference type="Gene3D" id="3.90.25.10">
    <property type="entry name" value="UDP-galactose 4-epimerase, domain 1"/>
    <property type="match status" value="1"/>
</dbReference>
<evidence type="ECO:0000313" key="2">
    <source>
        <dbReference type="EMBL" id="VAX23179.1"/>
    </source>
</evidence>
<name>A0A3B1BYY7_9ZZZZ</name>
<dbReference type="SUPFAM" id="SSF51735">
    <property type="entry name" value="NAD(P)-binding Rossmann-fold domains"/>
    <property type="match status" value="1"/>
</dbReference>
<dbReference type="InterPro" id="IPR016040">
    <property type="entry name" value="NAD(P)-bd_dom"/>
</dbReference>
<dbReference type="InterPro" id="IPR036291">
    <property type="entry name" value="NAD(P)-bd_dom_sf"/>
</dbReference>
<proteinExistence type="predicted"/>
<reference evidence="2" key="1">
    <citation type="submission" date="2018-06" db="EMBL/GenBank/DDBJ databases">
        <authorList>
            <person name="Zhirakovskaya E."/>
        </authorList>
    </citation>
    <scope>NUCLEOTIDE SEQUENCE</scope>
</reference>
<keyword evidence="2" id="KW-0456">Lyase</keyword>
<organism evidence="2">
    <name type="scientific">hydrothermal vent metagenome</name>
    <dbReference type="NCBI Taxonomy" id="652676"/>
    <lineage>
        <taxon>unclassified sequences</taxon>
        <taxon>metagenomes</taxon>
        <taxon>ecological metagenomes</taxon>
    </lineage>
</organism>
<dbReference type="AlphaFoldDB" id="A0A3B1BYY7"/>
<feature type="domain" description="NAD(P)-binding" evidence="1">
    <location>
        <begin position="4"/>
        <end position="250"/>
    </location>
</feature>
<dbReference type="EC" id="4.2.1.47" evidence="2"/>
<dbReference type="Gene3D" id="3.40.50.720">
    <property type="entry name" value="NAD(P)-binding Rossmann-like Domain"/>
    <property type="match status" value="1"/>
</dbReference>